<dbReference type="OrthoDB" id="3778676at2759"/>
<evidence type="ECO:0000313" key="2">
    <source>
        <dbReference type="EMBL" id="KAF9731569.1"/>
    </source>
</evidence>
<dbReference type="AlphaFoldDB" id="A0A9P6GC87"/>
<proteinExistence type="predicted"/>
<feature type="compositionally biased region" description="Low complexity" evidence="1">
    <location>
        <begin position="1"/>
        <end position="16"/>
    </location>
</feature>
<feature type="compositionally biased region" description="Basic and acidic residues" evidence="1">
    <location>
        <begin position="66"/>
        <end position="86"/>
    </location>
</feature>
<sequence length="104" mass="11695">MDNTPATTTNKTTTDPSSGPSPEFLDPKSSDGTQRRSSISKIVDAIKKPFHHEKKQDDVPPALQENIERMQERKQDRIGEMQREGLDTSMLEGSKSGQLRQTLR</sequence>
<gene>
    <name evidence="2" type="ORF">PMIN01_10586</name>
</gene>
<keyword evidence="3" id="KW-1185">Reference proteome</keyword>
<accession>A0A9P6GC87</accession>
<feature type="region of interest" description="Disordered" evidence="1">
    <location>
        <begin position="1"/>
        <end position="104"/>
    </location>
</feature>
<name>A0A9P6GC87_9PLEO</name>
<comment type="caution">
    <text evidence="2">The sequence shown here is derived from an EMBL/GenBank/DDBJ whole genome shotgun (WGS) entry which is preliminary data.</text>
</comment>
<feature type="compositionally biased region" description="Polar residues" evidence="1">
    <location>
        <begin position="30"/>
        <end position="40"/>
    </location>
</feature>
<evidence type="ECO:0000313" key="3">
    <source>
        <dbReference type="Proteomes" id="UP000756921"/>
    </source>
</evidence>
<protein>
    <submittedName>
        <fullName evidence="2">Uncharacterized protein</fullName>
    </submittedName>
</protein>
<dbReference type="EMBL" id="WJXW01000012">
    <property type="protein sequence ID" value="KAF9731569.1"/>
    <property type="molecule type" value="Genomic_DNA"/>
</dbReference>
<feature type="compositionally biased region" description="Polar residues" evidence="1">
    <location>
        <begin position="95"/>
        <end position="104"/>
    </location>
</feature>
<organism evidence="2 3">
    <name type="scientific">Paraphaeosphaeria minitans</name>
    <dbReference type="NCBI Taxonomy" id="565426"/>
    <lineage>
        <taxon>Eukaryota</taxon>
        <taxon>Fungi</taxon>
        <taxon>Dikarya</taxon>
        <taxon>Ascomycota</taxon>
        <taxon>Pezizomycotina</taxon>
        <taxon>Dothideomycetes</taxon>
        <taxon>Pleosporomycetidae</taxon>
        <taxon>Pleosporales</taxon>
        <taxon>Massarineae</taxon>
        <taxon>Didymosphaeriaceae</taxon>
        <taxon>Paraphaeosphaeria</taxon>
    </lineage>
</organism>
<reference evidence="2" key="1">
    <citation type="journal article" date="2020" name="Mol. Plant Microbe Interact.">
        <title>Genome Sequence of the Biocontrol Agent Coniothyrium minitans strain Conio (IMI 134523).</title>
        <authorList>
            <person name="Patel D."/>
            <person name="Shittu T.A."/>
            <person name="Baroncelli R."/>
            <person name="Muthumeenakshi S."/>
            <person name="Osborne T.H."/>
            <person name="Janganan T.K."/>
            <person name="Sreenivasaprasad S."/>
        </authorList>
    </citation>
    <scope>NUCLEOTIDE SEQUENCE</scope>
    <source>
        <strain evidence="2">Conio</strain>
    </source>
</reference>
<evidence type="ECO:0000256" key="1">
    <source>
        <dbReference type="SAM" id="MobiDB-lite"/>
    </source>
</evidence>
<dbReference type="Proteomes" id="UP000756921">
    <property type="component" value="Unassembled WGS sequence"/>
</dbReference>